<evidence type="ECO:0000313" key="1">
    <source>
        <dbReference type="EMBL" id="KAK0437424.1"/>
    </source>
</evidence>
<proteinExistence type="predicted"/>
<sequence length="124" mass="13797">MTGVQNPDALWDRTSLTHTLHVPVWLSPQAQMYLINVVSTRFPSLLEDNDGDQSPSTLLPAIPTHTRLLSAPTMPSRRTLFPMPPLSVLPLTPTLQPFDSCERTCTRSSSSHCVSYPRALRLSE</sequence>
<dbReference type="AlphaFoldDB" id="A0AA39J9S6"/>
<protein>
    <submittedName>
        <fullName evidence="1">Uncharacterized protein</fullName>
    </submittedName>
</protein>
<evidence type="ECO:0000313" key="2">
    <source>
        <dbReference type="Proteomes" id="UP001175211"/>
    </source>
</evidence>
<comment type="caution">
    <text evidence="1">The sequence shown here is derived from an EMBL/GenBank/DDBJ whole genome shotgun (WGS) entry which is preliminary data.</text>
</comment>
<keyword evidence="2" id="KW-1185">Reference proteome</keyword>
<dbReference type="RefSeq" id="XP_060322581.1">
    <property type="nucleotide sequence ID" value="XM_060478606.1"/>
</dbReference>
<gene>
    <name evidence="1" type="ORF">EV420DRAFT_1652037</name>
</gene>
<accession>A0AA39J9S6</accession>
<reference evidence="1" key="1">
    <citation type="submission" date="2023-06" db="EMBL/GenBank/DDBJ databases">
        <authorList>
            <consortium name="Lawrence Berkeley National Laboratory"/>
            <person name="Ahrendt S."/>
            <person name="Sahu N."/>
            <person name="Indic B."/>
            <person name="Wong-Bajracharya J."/>
            <person name="Merenyi Z."/>
            <person name="Ke H.-M."/>
            <person name="Monk M."/>
            <person name="Kocsube S."/>
            <person name="Drula E."/>
            <person name="Lipzen A."/>
            <person name="Balint B."/>
            <person name="Henrissat B."/>
            <person name="Andreopoulos B."/>
            <person name="Martin F.M."/>
            <person name="Harder C.B."/>
            <person name="Rigling D."/>
            <person name="Ford K.L."/>
            <person name="Foster G.D."/>
            <person name="Pangilinan J."/>
            <person name="Papanicolaou A."/>
            <person name="Barry K."/>
            <person name="LaButti K."/>
            <person name="Viragh M."/>
            <person name="Koriabine M."/>
            <person name="Yan M."/>
            <person name="Riley R."/>
            <person name="Champramary S."/>
            <person name="Plett K.L."/>
            <person name="Tsai I.J."/>
            <person name="Slot J."/>
            <person name="Sipos G."/>
            <person name="Plett J."/>
            <person name="Nagy L.G."/>
            <person name="Grigoriev I.V."/>
        </authorList>
    </citation>
    <scope>NUCLEOTIDE SEQUENCE</scope>
    <source>
        <strain evidence="1">CCBAS 213</strain>
    </source>
</reference>
<organism evidence="1 2">
    <name type="scientific">Armillaria tabescens</name>
    <name type="common">Ringless honey mushroom</name>
    <name type="synonym">Agaricus tabescens</name>
    <dbReference type="NCBI Taxonomy" id="1929756"/>
    <lineage>
        <taxon>Eukaryota</taxon>
        <taxon>Fungi</taxon>
        <taxon>Dikarya</taxon>
        <taxon>Basidiomycota</taxon>
        <taxon>Agaricomycotina</taxon>
        <taxon>Agaricomycetes</taxon>
        <taxon>Agaricomycetidae</taxon>
        <taxon>Agaricales</taxon>
        <taxon>Marasmiineae</taxon>
        <taxon>Physalacriaceae</taxon>
        <taxon>Desarmillaria</taxon>
    </lineage>
</organism>
<dbReference type="EMBL" id="JAUEPS010000112">
    <property type="protein sequence ID" value="KAK0437424.1"/>
    <property type="molecule type" value="Genomic_DNA"/>
</dbReference>
<name>A0AA39J9S6_ARMTA</name>
<dbReference type="GeneID" id="85362154"/>
<dbReference type="Proteomes" id="UP001175211">
    <property type="component" value="Unassembled WGS sequence"/>
</dbReference>